<feature type="transmembrane region" description="Helical" evidence="2">
    <location>
        <begin position="40"/>
        <end position="62"/>
    </location>
</feature>
<feature type="transmembrane region" description="Helical" evidence="2">
    <location>
        <begin position="83"/>
        <end position="103"/>
    </location>
</feature>
<reference evidence="3 4" key="1">
    <citation type="submission" date="2020-08" db="EMBL/GenBank/DDBJ databases">
        <title>Edaphobacter telluris sp. nov. and Acidobacterium dinghuensis sp. nov., two acidobacteria isolated from forest soil.</title>
        <authorList>
            <person name="Fu J."/>
            <person name="Qiu L."/>
        </authorList>
    </citation>
    <scope>NUCLEOTIDE SEQUENCE [LARGE SCALE GENOMIC DNA]</scope>
    <source>
        <strain evidence="3">4Y35</strain>
    </source>
</reference>
<feature type="transmembrane region" description="Helical" evidence="2">
    <location>
        <begin position="338"/>
        <end position="359"/>
    </location>
</feature>
<keyword evidence="2" id="KW-0472">Membrane</keyword>
<gene>
    <name evidence="3" type="primary">opgC</name>
    <name evidence="3" type="ORF">H7849_03890</name>
</gene>
<feature type="compositionally biased region" description="Basic and acidic residues" evidence="1">
    <location>
        <begin position="368"/>
        <end position="378"/>
    </location>
</feature>
<dbReference type="RefSeq" id="WP_186744294.1">
    <property type="nucleotide sequence ID" value="NZ_CP060394.1"/>
</dbReference>
<name>A0A7G8BKQ7_9BACT</name>
<feature type="transmembrane region" description="Helical" evidence="2">
    <location>
        <begin position="140"/>
        <end position="159"/>
    </location>
</feature>
<feature type="transmembrane region" description="Helical" evidence="2">
    <location>
        <begin position="203"/>
        <end position="222"/>
    </location>
</feature>
<evidence type="ECO:0000313" key="3">
    <source>
        <dbReference type="EMBL" id="QNI33127.1"/>
    </source>
</evidence>
<feature type="transmembrane region" description="Helical" evidence="2">
    <location>
        <begin position="273"/>
        <end position="293"/>
    </location>
</feature>
<accession>A0A7G8BKQ7</accession>
<dbReference type="InterPro" id="IPR014550">
    <property type="entry name" value="UCP028704_OpgC"/>
</dbReference>
<dbReference type="PANTHER" id="PTHR38592:SF3">
    <property type="entry name" value="BLL4819 PROTEIN"/>
    <property type="match status" value="1"/>
</dbReference>
<evidence type="ECO:0000256" key="1">
    <source>
        <dbReference type="SAM" id="MobiDB-lite"/>
    </source>
</evidence>
<dbReference type="PIRSF" id="PIRSF028704">
    <property type="entry name" value="UPC028704"/>
    <property type="match status" value="1"/>
</dbReference>
<dbReference type="Pfam" id="PF10129">
    <property type="entry name" value="OpgC_C"/>
    <property type="match status" value="1"/>
</dbReference>
<evidence type="ECO:0000313" key="4">
    <source>
        <dbReference type="Proteomes" id="UP000515312"/>
    </source>
</evidence>
<sequence length="412" mass="46443">MHLPKPQRRPELDALRGLFLVWMTLTHLPTRFSDFVNQPIGFVSSAEGFVFLSALLVSRVYMRQALQDGTALRNKLWRRSLRIYAYHLLMLALAFTVAAAYAVTTHRAAIYNLLNFYIAHPFVAVVGSLLLLYCPPLLDILPMYVIFLFFTPLVLSSAVRQGWGRILAVSGAFWLFAQFGLRDLVHNIVVHVTHLPIPLQETGAFNLFAWQAIWIVGLWLGAKSAEDDVPLKRIPGYVVALCALVCLFFIGVRHDWLGPHLTQQALGMKLDKWQIGPLRVINLVTFTIVFYWMRKYVSRVIAVEPFLTLGKASLHVFCAHVFFVFVGLALLFSDVPQLHGWVAITLLAVTFAGLVLVAVREVRKQREDRAKREVRNAEEPADVPPSIQLRAEPKPLTAPLQEEPAAASESCR</sequence>
<feature type="transmembrane region" description="Helical" evidence="2">
    <location>
        <begin position="314"/>
        <end position="332"/>
    </location>
</feature>
<dbReference type="PANTHER" id="PTHR38592">
    <property type="entry name" value="BLL4819 PROTEIN"/>
    <property type="match status" value="1"/>
</dbReference>
<organism evidence="3 4">
    <name type="scientific">Alloacidobacterium dinghuense</name>
    <dbReference type="NCBI Taxonomy" id="2763107"/>
    <lineage>
        <taxon>Bacteria</taxon>
        <taxon>Pseudomonadati</taxon>
        <taxon>Acidobacteriota</taxon>
        <taxon>Terriglobia</taxon>
        <taxon>Terriglobales</taxon>
        <taxon>Acidobacteriaceae</taxon>
        <taxon>Alloacidobacterium</taxon>
    </lineage>
</organism>
<feature type="transmembrane region" description="Helical" evidence="2">
    <location>
        <begin position="234"/>
        <end position="253"/>
    </location>
</feature>
<dbReference type="KEGG" id="adin:H7849_03890"/>
<feature type="transmembrane region" description="Helical" evidence="2">
    <location>
        <begin position="109"/>
        <end position="133"/>
    </location>
</feature>
<dbReference type="AlphaFoldDB" id="A0A7G8BKQ7"/>
<evidence type="ECO:0000256" key="2">
    <source>
        <dbReference type="SAM" id="Phobius"/>
    </source>
</evidence>
<feature type="region of interest" description="Disordered" evidence="1">
    <location>
        <begin position="368"/>
        <end position="412"/>
    </location>
</feature>
<keyword evidence="4" id="KW-1185">Reference proteome</keyword>
<dbReference type="Proteomes" id="UP000515312">
    <property type="component" value="Chromosome"/>
</dbReference>
<proteinExistence type="predicted"/>
<protein>
    <submittedName>
        <fullName evidence="3">OpgC domain-containing protein</fullName>
    </submittedName>
</protein>
<keyword evidence="2" id="KW-0812">Transmembrane</keyword>
<keyword evidence="2" id="KW-1133">Transmembrane helix</keyword>
<dbReference type="EMBL" id="CP060394">
    <property type="protein sequence ID" value="QNI33127.1"/>
    <property type="molecule type" value="Genomic_DNA"/>
</dbReference>